<dbReference type="SUPFAM" id="SSF56281">
    <property type="entry name" value="Metallo-hydrolase/oxidoreductase"/>
    <property type="match status" value="1"/>
</dbReference>
<proteinExistence type="predicted"/>
<dbReference type="STRING" id="45670.SN16_12970"/>
<comment type="subcellular location">
    <subcellularLocation>
        <location evidence="1">Cell membrane</location>
        <topology evidence="1">Multi-pass membrane protein</topology>
    </subcellularLocation>
</comment>
<dbReference type="Gene3D" id="3.60.15.10">
    <property type="entry name" value="Ribonuclease Z/Hydroxyacylglutathione hydrolase-like"/>
    <property type="match status" value="1"/>
</dbReference>
<feature type="transmembrane region" description="Helical" evidence="6">
    <location>
        <begin position="365"/>
        <end position="389"/>
    </location>
</feature>
<gene>
    <name evidence="9" type="ORF">F7P68_0002720</name>
    <name evidence="8" type="ORF">SN16_12970</name>
</gene>
<name>A0A0C2E2I1_9STAP</name>
<feature type="transmembrane region" description="Helical" evidence="6">
    <location>
        <begin position="424"/>
        <end position="443"/>
    </location>
</feature>
<evidence type="ECO:0000313" key="8">
    <source>
        <dbReference type="EMBL" id="KIH69652.1"/>
    </source>
</evidence>
<organism evidence="8 10">
    <name type="scientific">Salinicoccus roseus</name>
    <dbReference type="NCBI Taxonomy" id="45670"/>
    <lineage>
        <taxon>Bacteria</taxon>
        <taxon>Bacillati</taxon>
        <taxon>Bacillota</taxon>
        <taxon>Bacilli</taxon>
        <taxon>Bacillales</taxon>
        <taxon>Staphylococcaceae</taxon>
        <taxon>Salinicoccus</taxon>
    </lineage>
</organism>
<dbReference type="AlphaFoldDB" id="A0A0C2E2I1"/>
<comment type="caution">
    <text evidence="8">The sequence shown here is derived from an EMBL/GenBank/DDBJ whole genome shotgun (WGS) entry which is preliminary data.</text>
</comment>
<dbReference type="InterPro" id="IPR001279">
    <property type="entry name" value="Metallo-B-lactamas"/>
</dbReference>
<dbReference type="PANTHER" id="PTHR30619:SF7">
    <property type="entry name" value="BETA-LACTAMASE DOMAIN PROTEIN"/>
    <property type="match status" value="1"/>
</dbReference>
<keyword evidence="11" id="KW-1185">Reference proteome</keyword>
<feature type="transmembrane region" description="Helical" evidence="6">
    <location>
        <begin position="287"/>
        <end position="306"/>
    </location>
</feature>
<evidence type="ECO:0000256" key="6">
    <source>
        <dbReference type="SAM" id="Phobius"/>
    </source>
</evidence>
<dbReference type="EMBL" id="JABEVU030000001">
    <property type="protein sequence ID" value="MDB0579429.1"/>
    <property type="molecule type" value="Genomic_DNA"/>
</dbReference>
<dbReference type="InterPro" id="IPR052159">
    <property type="entry name" value="Competence_DNA_uptake"/>
</dbReference>
<feature type="transmembrane region" description="Helical" evidence="6">
    <location>
        <begin position="247"/>
        <end position="267"/>
    </location>
</feature>
<dbReference type="EMBL" id="JXII01000014">
    <property type="protein sequence ID" value="KIH69652.1"/>
    <property type="molecule type" value="Genomic_DNA"/>
</dbReference>
<dbReference type="CDD" id="cd07731">
    <property type="entry name" value="ComA-like_MBL-fold"/>
    <property type="match status" value="1"/>
</dbReference>
<reference evidence="8 10" key="1">
    <citation type="submission" date="2015-01" db="EMBL/GenBank/DDBJ databases">
        <title>Genome sequences of high lactate-tolerant strain Salinicoccus roseus W12 with industrial interest.</title>
        <authorList>
            <person name="Wang H."/>
            <person name="Yu B."/>
        </authorList>
    </citation>
    <scope>NUCLEOTIDE SEQUENCE [LARGE SCALE GENOMIC DNA]</scope>
    <source>
        <strain evidence="8 10">W12</strain>
    </source>
</reference>
<feature type="transmembrane region" description="Helical" evidence="6">
    <location>
        <begin position="455"/>
        <end position="472"/>
    </location>
</feature>
<evidence type="ECO:0000313" key="11">
    <source>
        <dbReference type="Proteomes" id="UP000527860"/>
    </source>
</evidence>
<evidence type="ECO:0000256" key="2">
    <source>
        <dbReference type="ARBA" id="ARBA00022475"/>
    </source>
</evidence>
<dbReference type="GeneID" id="77846453"/>
<dbReference type="InterPro" id="IPR036866">
    <property type="entry name" value="RibonucZ/Hydroxyglut_hydro"/>
</dbReference>
<keyword evidence="2" id="KW-1003">Cell membrane</keyword>
<feature type="transmembrane region" description="Helical" evidence="6">
    <location>
        <begin position="334"/>
        <end position="353"/>
    </location>
</feature>
<reference evidence="9" key="3">
    <citation type="submission" date="2020-04" db="EMBL/GenBank/DDBJ databases">
        <authorList>
            <person name="Tanveer F."/>
            <person name="Xie Y."/>
            <person name="Shinwari Z.K."/>
        </authorList>
    </citation>
    <scope>NUCLEOTIDE SEQUENCE</scope>
    <source>
        <strain evidence="9">MOSEL-ME25</strain>
    </source>
</reference>
<reference evidence="9 11" key="4">
    <citation type="submission" date="2022-12" db="EMBL/GenBank/DDBJ databases">
        <title>Genome analysis and biological profiling of marine Salinicoccus roseus MOSEL-ME25.</title>
        <authorList>
            <person name="Mirza F.T."/>
            <person name="Xie Y."/>
            <person name="Shinwari Z.K."/>
        </authorList>
    </citation>
    <scope>NUCLEOTIDE SEQUENCE [LARGE SCALE GENOMIC DNA]</scope>
    <source>
        <strain evidence="9 11">MOSEL-ME25</strain>
    </source>
</reference>
<keyword evidence="3 6" id="KW-0812">Transmembrane</keyword>
<dbReference type="InterPro" id="IPR004477">
    <property type="entry name" value="ComEC_N"/>
</dbReference>
<evidence type="ECO:0000313" key="10">
    <source>
        <dbReference type="Proteomes" id="UP000031546"/>
    </source>
</evidence>
<protein>
    <submittedName>
        <fullName evidence="9">DNA internalization-related competence protein ComEC/Rec2</fullName>
    </submittedName>
</protein>
<sequence>MILFLMLLSVLNGYILNAQPVTAVFFIIISSLICHRRMEGKAFLLFHLGTTAIVAMAVFILPENDSPAMVDTVTVTGYKYYRDGVAHTVINEDRRYDLYMEEAVKLPVGAVCKGPFEVVVPEVQRNFIKKDDRMRMKVNDLDGRIYAESIDSSQCAAGPMTWGMQLAEMRDGYMEAVLGSTVHDYKFDILTLSVGNKSYITSELFDKLQKLGIYHLYVISGTHVAFITAILFHVLNRFRLDITLIKLLMIAALLAFLCLNFFSPSVFRAVFMTVTLLLVSFTRKKPYLSVISLSALVQIVINPWIVLHAGFQLSYITTFMIILSRHYWSGSGFFIQLLGITLIAEISTLVILLHQFNELSISGIAMNMIFVPIFTSVIFPMVILFNIMVFTHLPEVVDAGYAFVFGTLKDVITLIADGMDHRTSVGSLGPFWLILLSTLSYWMIRTLCLRQVRRFLMLSACFILSIFLIDRIPHDDFTVTMVDVGQGDAFVIEDHRNRSVLLIDTGGRYYYRDAGQMLSDQTVLPYLKEAGVDRIDMMVLSHFDLDHVGEAHHIIGKMSVDHIYVNPNDPGFQAWHEEMPDDFRGTVVDALQTRELQVGDIAIRRLFPGPAHSDDDPNRNSLVLEVDTGSYSFLFTGDTDEEMEQLWVGEAGRIEADVLKLAHHGSDTSTGEYFIANSDFTYGLISAGVGNRYGHPHREVLERAGGMAILDTSKHGMVRFKIDGREMCIETKLDPSLNHCIKNSKIAAQSKP</sequence>
<accession>A0A0C2E2I1</accession>
<dbReference type="GO" id="GO:0005886">
    <property type="term" value="C:plasma membrane"/>
    <property type="evidence" value="ECO:0007669"/>
    <property type="project" value="UniProtKB-SubCell"/>
</dbReference>
<dbReference type="Proteomes" id="UP000527860">
    <property type="component" value="Unassembled WGS sequence"/>
</dbReference>
<dbReference type="NCBIfam" id="TIGR00361">
    <property type="entry name" value="ComEC_Rec2"/>
    <property type="match status" value="1"/>
</dbReference>
<evidence type="ECO:0000256" key="3">
    <source>
        <dbReference type="ARBA" id="ARBA00022692"/>
    </source>
</evidence>
<feature type="domain" description="Metallo-beta-lactamase" evidence="7">
    <location>
        <begin position="486"/>
        <end position="689"/>
    </location>
</feature>
<dbReference type="Pfam" id="PF00753">
    <property type="entry name" value="Lactamase_B"/>
    <property type="match status" value="1"/>
</dbReference>
<reference evidence="11" key="2">
    <citation type="submission" date="2020-04" db="EMBL/GenBank/DDBJ databases">
        <title>Genome analysis and biological profiling of marine Cellulosimicrobium funkei MOSEL-ME6.</title>
        <authorList>
            <person name="Tanveer F."/>
            <person name="Xie Y."/>
            <person name="Shinwari Z.K."/>
        </authorList>
    </citation>
    <scope>NUCLEOTIDE SEQUENCE [LARGE SCALE GENOMIC DNA]</scope>
    <source>
        <strain evidence="11">MOSEL-ME25</strain>
    </source>
</reference>
<feature type="transmembrane region" description="Helical" evidence="6">
    <location>
        <begin position="214"/>
        <end position="235"/>
    </location>
</feature>
<keyword evidence="5 6" id="KW-0472">Membrane</keyword>
<evidence type="ECO:0000256" key="5">
    <source>
        <dbReference type="ARBA" id="ARBA00023136"/>
    </source>
</evidence>
<dbReference type="PANTHER" id="PTHR30619">
    <property type="entry name" value="DNA INTERNALIZATION/COMPETENCE PROTEIN COMEC/REC2"/>
    <property type="match status" value="1"/>
</dbReference>
<keyword evidence="4 6" id="KW-1133">Transmembrane helix</keyword>
<evidence type="ECO:0000259" key="7">
    <source>
        <dbReference type="SMART" id="SM00849"/>
    </source>
</evidence>
<dbReference type="NCBIfam" id="TIGR00360">
    <property type="entry name" value="ComEC_N-term"/>
    <property type="match status" value="1"/>
</dbReference>
<dbReference type="InterPro" id="IPR035681">
    <property type="entry name" value="ComA-like_MBL"/>
</dbReference>
<feature type="transmembrane region" description="Helical" evidence="6">
    <location>
        <begin position="42"/>
        <end position="61"/>
    </location>
</feature>
<dbReference type="RefSeq" id="WP_040107038.1">
    <property type="nucleotide sequence ID" value="NZ_JABEVU030000001.1"/>
</dbReference>
<dbReference type="SMART" id="SM00849">
    <property type="entry name" value="Lactamase_B"/>
    <property type="match status" value="1"/>
</dbReference>
<dbReference type="Proteomes" id="UP000031546">
    <property type="component" value="Unassembled WGS sequence"/>
</dbReference>
<evidence type="ECO:0000313" key="9">
    <source>
        <dbReference type="EMBL" id="MDB0579429.1"/>
    </source>
</evidence>
<evidence type="ECO:0000256" key="4">
    <source>
        <dbReference type="ARBA" id="ARBA00022989"/>
    </source>
</evidence>
<dbReference type="InterPro" id="IPR004797">
    <property type="entry name" value="Competence_ComEC/Rec2"/>
</dbReference>
<feature type="transmembrane region" description="Helical" evidence="6">
    <location>
        <begin position="14"/>
        <end position="35"/>
    </location>
</feature>
<dbReference type="OrthoDB" id="9761531at2"/>
<dbReference type="Pfam" id="PF03772">
    <property type="entry name" value="Competence"/>
    <property type="match status" value="1"/>
</dbReference>
<evidence type="ECO:0000256" key="1">
    <source>
        <dbReference type="ARBA" id="ARBA00004651"/>
    </source>
</evidence>
<dbReference type="GO" id="GO:0030420">
    <property type="term" value="P:establishment of competence for transformation"/>
    <property type="evidence" value="ECO:0007669"/>
    <property type="project" value="InterPro"/>
</dbReference>